<accession>A0ABN0SUI9</accession>
<protein>
    <recommendedName>
        <fullName evidence="3">Lipoprotein</fullName>
    </recommendedName>
</protein>
<reference evidence="1 2" key="1">
    <citation type="journal article" date="2019" name="Int. J. Syst. Evol. Microbiol.">
        <title>The Global Catalogue of Microorganisms (GCM) 10K type strain sequencing project: providing services to taxonomists for standard genome sequencing and annotation.</title>
        <authorList>
            <consortium name="The Broad Institute Genomics Platform"/>
            <consortium name="The Broad Institute Genome Sequencing Center for Infectious Disease"/>
            <person name="Wu L."/>
            <person name="Ma J."/>
        </authorList>
    </citation>
    <scope>NUCLEOTIDE SEQUENCE [LARGE SCALE GENOMIC DNA]</scope>
    <source>
        <strain evidence="1 2">JCM 16211</strain>
    </source>
</reference>
<evidence type="ECO:0000313" key="1">
    <source>
        <dbReference type="EMBL" id="GAA0200904.1"/>
    </source>
</evidence>
<proteinExistence type="predicted"/>
<keyword evidence="2" id="KW-1185">Reference proteome</keyword>
<organism evidence="1 2">
    <name type="scientific">Kangiella japonica</name>
    <dbReference type="NCBI Taxonomy" id="647384"/>
    <lineage>
        <taxon>Bacteria</taxon>
        <taxon>Pseudomonadati</taxon>
        <taxon>Pseudomonadota</taxon>
        <taxon>Gammaproteobacteria</taxon>
        <taxon>Kangiellales</taxon>
        <taxon>Kangiellaceae</taxon>
        <taxon>Kangiella</taxon>
    </lineage>
</organism>
<name>A0ABN0SUI9_9GAMM</name>
<comment type="caution">
    <text evidence="1">The sequence shown here is derived from an EMBL/GenBank/DDBJ whole genome shotgun (WGS) entry which is preliminary data.</text>
</comment>
<evidence type="ECO:0008006" key="3">
    <source>
        <dbReference type="Google" id="ProtNLM"/>
    </source>
</evidence>
<gene>
    <name evidence="1" type="ORF">GCM10009123_05300</name>
</gene>
<evidence type="ECO:0000313" key="2">
    <source>
        <dbReference type="Proteomes" id="UP001501221"/>
    </source>
</evidence>
<sequence length="283" mass="31724">MKLKTLFCATIISTLLVACGGTEDPESLGKDLFEKLQSGDKDSITNLSINEDDYYWLISKTNEAKATSKSPTPSEVEKQVKKTKRKVTKSVGDILSYGKMHGGWENASLVKVEVNAKETKGIEGADIYLHVEMNEKQYRVLFDDLVNTDRGWVMSDNPRWLGLSYDPQFDKLIGEKLSVKPNNVFVSCKTPLHVTSLDILLRGKNNDSEVSELLNSGKCSTNKSSSAVTVTIEELGEYTIDAKRKFANNEAEFPFEKIKISFEIDGQQKSGWTYTRWLANQAQ</sequence>
<dbReference type="Proteomes" id="UP001501221">
    <property type="component" value="Unassembled WGS sequence"/>
</dbReference>
<dbReference type="RefSeq" id="WP_343986118.1">
    <property type="nucleotide sequence ID" value="NZ_BAAAFM010000001.1"/>
</dbReference>
<dbReference type="EMBL" id="BAAAFM010000001">
    <property type="protein sequence ID" value="GAA0200904.1"/>
    <property type="molecule type" value="Genomic_DNA"/>
</dbReference>
<dbReference type="PROSITE" id="PS51257">
    <property type="entry name" value="PROKAR_LIPOPROTEIN"/>
    <property type="match status" value="1"/>
</dbReference>